<dbReference type="InterPro" id="IPR043128">
    <property type="entry name" value="Rev_trsase/Diguanyl_cyclase"/>
</dbReference>
<feature type="region of interest" description="Disordered" evidence="7">
    <location>
        <begin position="101"/>
        <end position="133"/>
    </location>
</feature>
<dbReference type="InterPro" id="IPR053134">
    <property type="entry name" value="RNA-dir_DNA_polymerase"/>
</dbReference>
<dbReference type="EMBL" id="CAUEEQ010000361">
    <property type="protein sequence ID" value="CAJ0916590.1"/>
    <property type="molecule type" value="Genomic_DNA"/>
</dbReference>
<evidence type="ECO:0000256" key="6">
    <source>
        <dbReference type="ARBA" id="ARBA00023242"/>
    </source>
</evidence>
<dbReference type="InterPro" id="IPR000477">
    <property type="entry name" value="RT_dom"/>
</dbReference>
<evidence type="ECO:0000256" key="7">
    <source>
        <dbReference type="SAM" id="MobiDB-lite"/>
    </source>
</evidence>
<comment type="similarity">
    <text evidence="1">Belongs to the beta type-B retroviral polymerase family. HERV class-II K(HML-2) pol subfamily.</text>
</comment>
<feature type="compositionally biased region" description="Pro residues" evidence="7">
    <location>
        <begin position="108"/>
        <end position="120"/>
    </location>
</feature>
<evidence type="ECO:0000256" key="2">
    <source>
        <dbReference type="ARBA" id="ARBA00012180"/>
    </source>
</evidence>
<feature type="domain" description="NR LBD" evidence="8">
    <location>
        <begin position="633"/>
        <end position="872"/>
    </location>
</feature>
<proteinExistence type="inferred from homology"/>
<keyword evidence="6" id="KW-0539">Nucleus</keyword>
<name>A0ABN9KN07_9NEOB</name>
<dbReference type="InterPro" id="IPR043502">
    <property type="entry name" value="DNA/RNA_pol_sf"/>
</dbReference>
<dbReference type="PANTHER" id="PTHR24559:SF440">
    <property type="entry name" value="RIBONUCLEASE H"/>
    <property type="match status" value="1"/>
</dbReference>
<dbReference type="InterPro" id="IPR035500">
    <property type="entry name" value="NHR-like_dom_sf"/>
</dbReference>
<dbReference type="Gene3D" id="3.30.70.270">
    <property type="match status" value="1"/>
</dbReference>
<dbReference type="CDD" id="cd01647">
    <property type="entry name" value="RT_LTR"/>
    <property type="match status" value="1"/>
</dbReference>
<evidence type="ECO:0000313" key="10">
    <source>
        <dbReference type="Proteomes" id="UP001176940"/>
    </source>
</evidence>
<dbReference type="PROSITE" id="PS51843">
    <property type="entry name" value="NR_LBD"/>
    <property type="match status" value="1"/>
</dbReference>
<dbReference type="PRINTS" id="PR00398">
    <property type="entry name" value="STRDHORMONER"/>
</dbReference>
<keyword evidence="5" id="KW-0675">Receptor</keyword>
<keyword evidence="4" id="KW-0804">Transcription</keyword>
<protein>
    <recommendedName>
        <fullName evidence="2">ribonuclease H</fullName>
        <ecNumber evidence="2">3.1.26.4</ecNumber>
    </recommendedName>
</protein>
<accession>A0ABN9KN07</accession>
<keyword evidence="10" id="KW-1185">Reference proteome</keyword>
<reference evidence="9" key="1">
    <citation type="submission" date="2023-07" db="EMBL/GenBank/DDBJ databases">
        <authorList>
            <person name="Stuckert A."/>
        </authorList>
    </citation>
    <scope>NUCLEOTIDE SEQUENCE</scope>
</reference>
<evidence type="ECO:0000256" key="3">
    <source>
        <dbReference type="ARBA" id="ARBA00023015"/>
    </source>
</evidence>
<dbReference type="Gene3D" id="1.10.565.10">
    <property type="entry name" value="Retinoid X Receptor"/>
    <property type="match status" value="1"/>
</dbReference>
<dbReference type="InterPro" id="IPR001723">
    <property type="entry name" value="Nuclear_hrmn_rcpt"/>
</dbReference>
<evidence type="ECO:0000313" key="9">
    <source>
        <dbReference type="EMBL" id="CAJ0916590.1"/>
    </source>
</evidence>
<evidence type="ECO:0000256" key="4">
    <source>
        <dbReference type="ARBA" id="ARBA00023163"/>
    </source>
</evidence>
<evidence type="ECO:0000259" key="8">
    <source>
        <dbReference type="PROSITE" id="PS51843"/>
    </source>
</evidence>
<gene>
    <name evidence="9" type="ORF">RIMI_LOCUS322721</name>
</gene>
<dbReference type="InterPro" id="IPR003075">
    <property type="entry name" value="1Cnucl_rcpt_B"/>
</dbReference>
<dbReference type="InterPro" id="IPR000536">
    <property type="entry name" value="Nucl_hrmn_rcpt_lig-bd"/>
</dbReference>
<organism evidence="9 10">
    <name type="scientific">Ranitomeya imitator</name>
    <name type="common">mimic poison frog</name>
    <dbReference type="NCBI Taxonomy" id="111125"/>
    <lineage>
        <taxon>Eukaryota</taxon>
        <taxon>Metazoa</taxon>
        <taxon>Chordata</taxon>
        <taxon>Craniata</taxon>
        <taxon>Vertebrata</taxon>
        <taxon>Euteleostomi</taxon>
        <taxon>Amphibia</taxon>
        <taxon>Batrachia</taxon>
        <taxon>Anura</taxon>
        <taxon>Neobatrachia</taxon>
        <taxon>Hyloidea</taxon>
        <taxon>Dendrobatidae</taxon>
        <taxon>Dendrobatinae</taxon>
        <taxon>Ranitomeya</taxon>
    </lineage>
</organism>
<evidence type="ECO:0000256" key="1">
    <source>
        <dbReference type="ARBA" id="ARBA00010879"/>
    </source>
</evidence>
<dbReference type="Proteomes" id="UP001176940">
    <property type="component" value="Unassembled WGS sequence"/>
</dbReference>
<comment type="caution">
    <text evidence="9">The sequence shown here is derived from an EMBL/GenBank/DDBJ whole genome shotgun (WGS) entry which is preliminary data.</text>
</comment>
<dbReference type="PANTHER" id="PTHR24559">
    <property type="entry name" value="TRANSPOSON TY3-I GAG-POL POLYPROTEIN"/>
    <property type="match status" value="1"/>
</dbReference>
<keyword evidence="3" id="KW-0805">Transcription regulation</keyword>
<dbReference type="PRINTS" id="PR01290">
    <property type="entry name" value="PROXISOMPABR"/>
</dbReference>
<dbReference type="EC" id="3.1.26.4" evidence="2"/>
<dbReference type="SUPFAM" id="SSF48508">
    <property type="entry name" value="Nuclear receptor ligand-binding domain"/>
    <property type="match status" value="1"/>
</dbReference>
<dbReference type="Pfam" id="PF00078">
    <property type="entry name" value="RVT_1"/>
    <property type="match status" value="1"/>
</dbReference>
<sequence length="913" mass="102700">MAAPTGYFCSAFTQYPTEQAKVAFIISHLKEDALAWVNIFWERDDPVVSQLSWNNEALVGISWRGLSGRIKDELAGCDNPTILEDVISLATRIDLRFQERARERRFPRPPPSSRRLPSPPLRSTSSVSAPEPMQVDRLKMSEQHRQERCTQGLASTVGVPPIFFVPVRNGQKTPPPKSVLLGLPWLRTHESTLDWHKGNILRWGDSYRARCLLPGRPVGFPSSPSIPSGLPFVYCSFLDVFEKKEAVNLPPHQPYNCPIDLVPGTAPPRGRIYSLSPAETQAMSEYVQENLARGFIQKSSPAGAGFFFVKKKDGSLRLCIDYRGLNNIMVKNKYPLPLIPELFDCLRVARIFTKLDLRGAFYLVRIRAGDEWKTTFNTCDGHYEYLVMPFDLCNAPAVFQEFVNDDFRDRLYSSVAVYLDDICSCFIGFSCLLEALRRRGSTSVPVIQNTGVDMDIQGLFSLMDNLAINVQNIQDLVVQNPMFSSLLALSPSDEMPRERSGSISRRLLVVEPSDCPGVDSVVDRPAADLDSCGGQFDVLSQERAQRFANRRVAIRFWARMPEAERRRLVQPSTEDTDSPVSDLVALSQRIHSSYMSTFTMTKEKSTGYSDWQDRKLFNDLMQYPLHHPFPLAFVIYDMETLWEAEKGTVWDQLPTQNPPGTEIGVHVFYRCQCTSVETVRALTDFAKSIPGFSTLYLNDQYGVHEAIFCMLASLMNKDGLLVAGGHGFVTREFLRSLRLPFCHIMEPKFNFASKFNALELNDSDLALFVAAIILCGVDVHIDLEEKNTNILELKLFCGESPLREGFLLVLHRLHADYLVHLSGRPPLYLHQEPMQVDRLRCSGTTSPGEMHSGSCFYCGSASPSSSCLSRNGQKTPPPKSGIGTFGSVDRWQVLLENEVSVSKKVGREKHEVL</sequence>
<dbReference type="SUPFAM" id="SSF56672">
    <property type="entry name" value="DNA/RNA polymerases"/>
    <property type="match status" value="1"/>
</dbReference>
<dbReference type="Gene3D" id="3.10.10.10">
    <property type="entry name" value="HIV Type 1 Reverse Transcriptase, subunit A, domain 1"/>
    <property type="match status" value="1"/>
</dbReference>
<evidence type="ECO:0000256" key="5">
    <source>
        <dbReference type="ARBA" id="ARBA00023170"/>
    </source>
</evidence>